<comment type="caution">
    <text evidence="4">The sequence shown here is derived from an EMBL/GenBank/DDBJ whole genome shotgun (WGS) entry which is preliminary data.</text>
</comment>
<dbReference type="PATRIC" id="fig|888064.11.peg.275"/>
<accession>E6LF92</accession>
<dbReference type="InterPro" id="IPR025164">
    <property type="entry name" value="Toastrack_DUF4097"/>
</dbReference>
<name>E6LF92_ENTI1</name>
<proteinExistence type="predicted"/>
<feature type="coiled-coil region" evidence="1">
    <location>
        <begin position="60"/>
        <end position="207"/>
    </location>
</feature>
<dbReference type="STRING" id="888064.HMPREF9088_1032"/>
<reference evidence="4 5" key="1">
    <citation type="submission" date="2010-12" db="EMBL/GenBank/DDBJ databases">
        <authorList>
            <person name="Muzny D."/>
            <person name="Qin X."/>
            <person name="Deng J."/>
            <person name="Jiang H."/>
            <person name="Liu Y."/>
            <person name="Qu J."/>
            <person name="Song X.-Z."/>
            <person name="Zhang L."/>
            <person name="Thornton R."/>
            <person name="Coyle M."/>
            <person name="Francisco L."/>
            <person name="Jackson L."/>
            <person name="Javaid M."/>
            <person name="Korchina V."/>
            <person name="Kovar C."/>
            <person name="Mata R."/>
            <person name="Mathew T."/>
            <person name="Ngo R."/>
            <person name="Nguyen L."/>
            <person name="Nguyen N."/>
            <person name="Okwuonu G."/>
            <person name="Ongeri F."/>
            <person name="Pham C."/>
            <person name="Simmons D."/>
            <person name="Wilczek-Boney K."/>
            <person name="Hale W."/>
            <person name="Jakkamsetti A."/>
            <person name="Pham P."/>
            <person name="Ruth R."/>
            <person name="San Lucas F."/>
            <person name="Warren J."/>
            <person name="Zhang J."/>
            <person name="Zhao Z."/>
            <person name="Zhou C."/>
            <person name="Zhu D."/>
            <person name="Lee S."/>
            <person name="Bess C."/>
            <person name="Blankenburg K."/>
            <person name="Forbes L."/>
            <person name="Fu Q."/>
            <person name="Gubbala S."/>
            <person name="Hirani K."/>
            <person name="Jayaseelan J.C."/>
            <person name="Lara F."/>
            <person name="Munidasa M."/>
            <person name="Palculict T."/>
            <person name="Patil S."/>
            <person name="Pu L.-L."/>
            <person name="Saada N."/>
            <person name="Tang L."/>
            <person name="Weissenberger G."/>
            <person name="Zhu Y."/>
            <person name="Hemphill L."/>
            <person name="Shang Y."/>
            <person name="Youmans B."/>
            <person name="Ayvaz T."/>
            <person name="Ross M."/>
            <person name="Santibanez J."/>
            <person name="Aqrawi P."/>
            <person name="Gross S."/>
            <person name="Joshi V."/>
            <person name="Fowler G."/>
            <person name="Nazareth L."/>
            <person name="Reid J."/>
            <person name="Worley K."/>
            <person name="Petrosino J."/>
            <person name="Highlander S."/>
            <person name="Gibbs R."/>
        </authorList>
    </citation>
    <scope>NUCLEOTIDE SEQUENCE [LARGE SCALE GENOMIC DNA]</scope>
    <source>
        <strain evidence="5">DSM 15952 / CCUG 50447 / LMG 22039 / TP 1.5</strain>
    </source>
</reference>
<dbReference type="AlphaFoldDB" id="E6LF92"/>
<protein>
    <submittedName>
        <fullName evidence="4">Uncharacterized protein</fullName>
    </submittedName>
</protein>
<dbReference type="OrthoDB" id="2240743at2"/>
<evidence type="ECO:0000259" key="2">
    <source>
        <dbReference type="Pfam" id="PF13349"/>
    </source>
</evidence>
<evidence type="ECO:0000313" key="5">
    <source>
        <dbReference type="Proteomes" id="UP000010296"/>
    </source>
</evidence>
<dbReference type="RefSeq" id="WP_007208051.1">
    <property type="nucleotide sequence ID" value="NZ_GL622241.1"/>
</dbReference>
<keyword evidence="5" id="KW-1185">Reference proteome</keyword>
<dbReference type="InterPro" id="IPR058219">
    <property type="entry name" value="LiaX"/>
</dbReference>
<dbReference type="eggNOG" id="COG3595">
    <property type="taxonomic scope" value="Bacteria"/>
</dbReference>
<dbReference type="Pfam" id="PF13349">
    <property type="entry name" value="DUF4097"/>
    <property type="match status" value="1"/>
</dbReference>
<dbReference type="Proteomes" id="UP000010296">
    <property type="component" value="Unassembled WGS sequence"/>
</dbReference>
<dbReference type="NCBIfam" id="NF038025">
    <property type="entry name" value="dapto_LiaX"/>
    <property type="match status" value="1"/>
</dbReference>
<evidence type="ECO:0000313" key="4">
    <source>
        <dbReference type="EMBL" id="EFU74119.1"/>
    </source>
</evidence>
<dbReference type="InterPro" id="IPR053959">
    <property type="entry name" value="YvlB/LiaX_N"/>
</dbReference>
<organism evidence="4 5">
    <name type="scientific">Enterococcus italicus (strain DSM 15952 / CCUG 50447 / LMG 22039 / TP 1.5)</name>
    <dbReference type="NCBI Taxonomy" id="888064"/>
    <lineage>
        <taxon>Bacteria</taxon>
        <taxon>Bacillati</taxon>
        <taxon>Bacillota</taxon>
        <taxon>Bacilli</taxon>
        <taxon>Lactobacillales</taxon>
        <taxon>Enterococcaceae</taxon>
        <taxon>Enterococcus</taxon>
    </lineage>
</organism>
<gene>
    <name evidence="4" type="ORF">HMPREF9088_1032</name>
</gene>
<sequence length="515" mass="57422">MNERERILDLVKKGVLSTEEALDLLESIAKEKDASQIKRAAEEVKANNNASDKIADKTIEELEMEDKENLEAILESLTQKATQASAELDELSVELDGIAKEQAEVAEQLMQLNTKEELGELTADEQRQRQALEQESKDLTEAAEELKAEKEAVEDQVKSIRKQQWKQTKEKVSQKFDIPDDWREQANEKLNQANETLNQVSDKLLKNGSKLGKTFIKTIQTLTDTIGENVEWKNIHVKVPGVAATKFEKTYEFPASEATLIDMKVANGKIEVKQSLDDTVKIEAAIKLYGKLTGEDPEEVFANRSQVSVDEERISIQIPNKRIRADLVIYLPAKTYDHVSIKTLNGELDIKDLEAKDVYFKSTNGNINLQELSATMLEIEGVNGEMNVQSGTIRDMVIESVNGGISITTTPETAAISLVNGDIKCSFSKESLRQLKATSVNGNIKLAVPVTIGLNGTAKTSMGSIQSRLTHYEVIREKKEKMNQLLDFERVNEEMATIDLGTTTGTIYLKDTQSL</sequence>
<dbReference type="eggNOG" id="COG2433">
    <property type="taxonomic scope" value="Bacteria"/>
</dbReference>
<dbReference type="HOGENOM" id="CLU_033702_1_0_9"/>
<feature type="domain" description="YvlB/LiaX N-terminal" evidence="3">
    <location>
        <begin position="2"/>
        <end position="32"/>
    </location>
</feature>
<dbReference type="Pfam" id="PF22746">
    <property type="entry name" value="SHOCT-like_DUF2089-C"/>
    <property type="match status" value="1"/>
</dbReference>
<evidence type="ECO:0000259" key="3">
    <source>
        <dbReference type="Pfam" id="PF22746"/>
    </source>
</evidence>
<keyword evidence="1" id="KW-0175">Coiled coil</keyword>
<dbReference type="EMBL" id="AEPV01000037">
    <property type="protein sequence ID" value="EFU74119.1"/>
    <property type="molecule type" value="Genomic_DNA"/>
</dbReference>
<evidence type="ECO:0000256" key="1">
    <source>
        <dbReference type="SAM" id="Coils"/>
    </source>
</evidence>
<feature type="domain" description="DUF4097" evidence="2">
    <location>
        <begin position="261"/>
        <end position="507"/>
    </location>
</feature>